<sequence>MVSKIKACTSLLLTWVLSCNLLAQQYPSAHYTTSEGLPNNAIRALYNDSRDLLWIGTENGVAIRENGAFRNFTTADGLAFNSCWAIAEDILGNIWLGSYGGGLSFFDGEKFTAFGTAEGAFDGRIRTIYPYKDDVFIGTENGVAIINILTHEVTIIPESIFDSPQSYVSGFFEYEDRVFFTTYGVGLHEIIFSDNRVSAKKINDQKLIYSIGLIDDKLFTSDKELLNEFSLENFIKGEDPENTYGSTIFWDFIKIPSGEILGAAWGIFSKNGGVYHLKDGQLTSMEVRYGIPSKEVLQLEFSPKRNKLFIGTKDQGLFVIRLDDGLIYHESDQYEIINIQELGTTQLLLQENGLKFTKKDQNSDLLISNQVFKEIQKRDYRSGMKVPKFEDDFFELRADIKASAIEFYGMQIHQNLAWVNTSIGIYAFNEQGGCLKYLPIHTFQFSFTEEGKLVETNPYGGVRIYEDLDRLHYQYYSKDLPSTPTQITGIAASNGSLYFASVFTGLYEWNGKEFISYLDQGIWPELKLKHIKPYQKDQLVLASEFGSIYIVETKPSFRIVQEIKRDEISGKNILFLESFEGHLLIGTEKGVNIYFEGNIRLINDENGINLTSFNQPSLLGSSLYLPVNQGYYHLSLNKILAPEPRQFDLGIGRLTINHDPAPESDYSWFKYKKKSITLSHQNNTIYLDLKPEGSVFPDQLQYRYRLNSDASWSPYTYDRSLAFPYLPTGKYILEVEVLDTHTGSVNSFRLLTIQVNPPFYLNPWLIGFSLLALILVGIGIYQNKIKNYRKNEQKRISIQNRINDLKIEALRSQLNPHFIFNAINSIQYYILNNQEEDAVEFLGKFSKLMRQTLDISSKKLIPLQDDITFIQSYIEIENERIGNRLHWKINFDFIKDEKDLINLKNYLVPPMLTQPFVENVFVHAFSRQHPNPELTISYYTHQEGILKCEITDNGRGIQKKKKASLHESRGVQLIEERVSLVLQNPELKPVTMTSQPDKGTQVTLLIPYEKAPPK</sequence>
<dbReference type="InterPro" id="IPR036890">
    <property type="entry name" value="HATPase_C_sf"/>
</dbReference>
<dbReference type="EMBL" id="FTOP01000002">
    <property type="protein sequence ID" value="SIS64344.1"/>
    <property type="molecule type" value="Genomic_DNA"/>
</dbReference>
<dbReference type="InterPro" id="IPR010559">
    <property type="entry name" value="Sig_transdc_His_kin_internal"/>
</dbReference>
<evidence type="ECO:0000313" key="4">
    <source>
        <dbReference type="EMBL" id="SIS64344.1"/>
    </source>
</evidence>
<feature type="domain" description="Signal transduction histidine kinase internal region" evidence="3">
    <location>
        <begin position="806"/>
        <end position="885"/>
    </location>
</feature>
<dbReference type="Gene3D" id="3.30.565.10">
    <property type="entry name" value="Histidine kinase-like ATPase, C-terminal domain"/>
    <property type="match status" value="1"/>
</dbReference>
<keyword evidence="5" id="KW-1185">Reference proteome</keyword>
<dbReference type="InterPro" id="IPR015943">
    <property type="entry name" value="WD40/YVTN_repeat-like_dom_sf"/>
</dbReference>
<feature type="transmembrane region" description="Helical" evidence="1">
    <location>
        <begin position="759"/>
        <end position="781"/>
    </location>
</feature>
<accession>A0A1N7KRZ7</accession>
<dbReference type="Gene3D" id="2.130.10.10">
    <property type="entry name" value="YVTN repeat-like/Quinoprotein amine dehydrogenase"/>
    <property type="match status" value="3"/>
</dbReference>
<feature type="signal peptide" evidence="2">
    <location>
        <begin position="1"/>
        <end position="23"/>
    </location>
</feature>
<organism evidence="4 5">
    <name type="scientific">Belliella pelovolcani</name>
    <dbReference type="NCBI Taxonomy" id="529505"/>
    <lineage>
        <taxon>Bacteria</taxon>
        <taxon>Pseudomonadati</taxon>
        <taxon>Bacteroidota</taxon>
        <taxon>Cytophagia</taxon>
        <taxon>Cytophagales</taxon>
        <taxon>Cyclobacteriaceae</taxon>
        <taxon>Belliella</taxon>
    </lineage>
</organism>
<gene>
    <name evidence="4" type="ORF">SAMN05421761_102299</name>
</gene>
<dbReference type="InterPro" id="IPR011047">
    <property type="entry name" value="Quinoprotein_ADH-like_sf"/>
</dbReference>
<dbReference type="PANTHER" id="PTHR34220">
    <property type="entry name" value="SENSOR HISTIDINE KINASE YPDA"/>
    <property type="match status" value="1"/>
</dbReference>
<keyword evidence="1" id="KW-0472">Membrane</keyword>
<name>A0A1N7KRZ7_9BACT</name>
<dbReference type="Gene3D" id="2.60.40.10">
    <property type="entry name" value="Immunoglobulins"/>
    <property type="match status" value="1"/>
</dbReference>
<evidence type="ECO:0000313" key="5">
    <source>
        <dbReference type="Proteomes" id="UP000186026"/>
    </source>
</evidence>
<dbReference type="Pfam" id="PF07494">
    <property type="entry name" value="Reg_prop"/>
    <property type="match status" value="1"/>
</dbReference>
<evidence type="ECO:0000259" key="3">
    <source>
        <dbReference type="Pfam" id="PF06580"/>
    </source>
</evidence>
<dbReference type="PROSITE" id="PS51257">
    <property type="entry name" value="PROKAR_LIPOPROTEIN"/>
    <property type="match status" value="1"/>
</dbReference>
<dbReference type="PANTHER" id="PTHR34220:SF7">
    <property type="entry name" value="SENSOR HISTIDINE KINASE YPDA"/>
    <property type="match status" value="1"/>
</dbReference>
<dbReference type="STRING" id="529505.SAMN05421761_102299"/>
<dbReference type="RefSeq" id="WP_076498641.1">
    <property type="nucleotide sequence ID" value="NZ_FTOP01000002.1"/>
</dbReference>
<keyword evidence="1" id="KW-0812">Transmembrane</keyword>
<dbReference type="AlphaFoldDB" id="A0A1N7KRZ7"/>
<keyword evidence="1" id="KW-1133">Transmembrane helix</keyword>
<dbReference type="InterPro" id="IPR011110">
    <property type="entry name" value="Reg_prop"/>
</dbReference>
<dbReference type="OrthoDB" id="6190788at2"/>
<dbReference type="SUPFAM" id="SSF50998">
    <property type="entry name" value="Quinoprotein alcohol dehydrogenase-like"/>
    <property type="match status" value="1"/>
</dbReference>
<dbReference type="GO" id="GO:0000155">
    <property type="term" value="F:phosphorelay sensor kinase activity"/>
    <property type="evidence" value="ECO:0007669"/>
    <property type="project" value="InterPro"/>
</dbReference>
<dbReference type="Pfam" id="PF06580">
    <property type="entry name" value="His_kinase"/>
    <property type="match status" value="1"/>
</dbReference>
<dbReference type="InterPro" id="IPR050640">
    <property type="entry name" value="Bact_2-comp_sensor_kinase"/>
</dbReference>
<proteinExistence type="predicted"/>
<dbReference type="SUPFAM" id="SSF55874">
    <property type="entry name" value="ATPase domain of HSP90 chaperone/DNA topoisomerase II/histidine kinase"/>
    <property type="match status" value="1"/>
</dbReference>
<feature type="chain" id="PRO_5012501219" evidence="2">
    <location>
        <begin position="24"/>
        <end position="1014"/>
    </location>
</feature>
<evidence type="ECO:0000256" key="1">
    <source>
        <dbReference type="SAM" id="Phobius"/>
    </source>
</evidence>
<dbReference type="Proteomes" id="UP000186026">
    <property type="component" value="Unassembled WGS sequence"/>
</dbReference>
<keyword evidence="2" id="KW-0732">Signal</keyword>
<dbReference type="InterPro" id="IPR013783">
    <property type="entry name" value="Ig-like_fold"/>
</dbReference>
<reference evidence="5" key="1">
    <citation type="submission" date="2017-01" db="EMBL/GenBank/DDBJ databases">
        <authorList>
            <person name="Varghese N."/>
            <person name="Submissions S."/>
        </authorList>
    </citation>
    <scope>NUCLEOTIDE SEQUENCE [LARGE SCALE GENOMIC DNA]</scope>
    <source>
        <strain evidence="5">DSM 46698</strain>
    </source>
</reference>
<evidence type="ECO:0000256" key="2">
    <source>
        <dbReference type="SAM" id="SignalP"/>
    </source>
</evidence>
<protein>
    <submittedName>
        <fullName evidence="4">Two component regulator propeller</fullName>
    </submittedName>
</protein>
<dbReference type="GO" id="GO:0016020">
    <property type="term" value="C:membrane"/>
    <property type="evidence" value="ECO:0007669"/>
    <property type="project" value="InterPro"/>
</dbReference>